<dbReference type="InterPro" id="IPR011990">
    <property type="entry name" value="TPR-like_helical_dom_sf"/>
</dbReference>
<evidence type="ECO:0000313" key="4">
    <source>
        <dbReference type="Proteomes" id="UP000245627"/>
    </source>
</evidence>
<gene>
    <name evidence="3" type="ORF">DC487_03010</name>
</gene>
<keyword evidence="4" id="KW-1185">Reference proteome</keyword>
<dbReference type="SUPFAM" id="SSF81901">
    <property type="entry name" value="HCP-like"/>
    <property type="match status" value="1"/>
</dbReference>
<organism evidence="3 4">
    <name type="scientific">Sphingobacterium corticibacter</name>
    <dbReference type="NCBI Taxonomy" id="2171749"/>
    <lineage>
        <taxon>Bacteria</taxon>
        <taxon>Pseudomonadati</taxon>
        <taxon>Bacteroidota</taxon>
        <taxon>Sphingobacteriia</taxon>
        <taxon>Sphingobacteriales</taxon>
        <taxon>Sphingobacteriaceae</taxon>
        <taxon>Sphingobacterium</taxon>
    </lineage>
</organism>
<comment type="caution">
    <text evidence="3">The sequence shown here is derived from an EMBL/GenBank/DDBJ whole genome shotgun (WGS) entry which is preliminary data.</text>
</comment>
<evidence type="ECO:0000256" key="1">
    <source>
        <dbReference type="SAM" id="Phobius"/>
    </source>
</evidence>
<feature type="signal peptide" evidence="2">
    <location>
        <begin position="1"/>
        <end position="20"/>
    </location>
</feature>
<keyword evidence="1" id="KW-0812">Transmembrane</keyword>
<keyword evidence="2" id="KW-0732">Signal</keyword>
<reference evidence="3 4" key="1">
    <citation type="submission" date="2018-04" db="EMBL/GenBank/DDBJ databases">
        <title>Sphingobacterium cortibacter sp. nov.</title>
        <authorList>
            <person name="Li Y."/>
        </authorList>
    </citation>
    <scope>NUCLEOTIDE SEQUENCE [LARGE SCALE GENOMIC DNA]</scope>
    <source>
        <strain evidence="3 4">2c-3</strain>
    </source>
</reference>
<keyword evidence="1" id="KW-1133">Transmembrane helix</keyword>
<evidence type="ECO:0000313" key="3">
    <source>
        <dbReference type="EMBL" id="PVH26597.1"/>
    </source>
</evidence>
<evidence type="ECO:0000256" key="2">
    <source>
        <dbReference type="SAM" id="SignalP"/>
    </source>
</evidence>
<dbReference type="EMBL" id="QDKG01000001">
    <property type="protein sequence ID" value="PVH26597.1"/>
    <property type="molecule type" value="Genomic_DNA"/>
</dbReference>
<keyword evidence="1" id="KW-0472">Membrane</keyword>
<dbReference type="Gene3D" id="1.25.40.10">
    <property type="entry name" value="Tetratricopeptide repeat domain"/>
    <property type="match status" value="1"/>
</dbReference>
<accession>A0A2T8HMD8</accession>
<dbReference type="AlphaFoldDB" id="A0A2T8HMD8"/>
<sequence>MRLPNLFVLLLSLIFCVACTEPISKDFVQQVNATLVQERTDPTAAKSASGLAAIKGENPKEEGVLKVIQMIRQAQQEAANQTQTEQETEWLLKRADSLSMQVGYPSLSMWVKSQIGFYYYRLTHLEQALPYFVEASKYLTIPDFEAEIDPVDCLIKQAYFFGNIGDHQLAIGNLEQALSSPSIGAKDTSIIQYSLGYEHYFLEDTTRAKEYFLAAKSGAKDRDPMRYAKSLGEIALIDMQSGNMADAEQLLLEDIKLSELHGDQRNAMFAQIRLGRLYKDTERLAEAQSLIEKADRYVAEKDNLLGFQQEIILLKLELFQHFNDGKAQLALCQKLRQVEEQLKHTDGSDAVKNVKLTLLREQAEWNRLVHESKLQKSNLIGIALLAICTLLIILAVSLRISKLRSLRLQHAVFENKIAAIELAKYKSDNRYEQMQHTIKSYKTFIEERNAAIDHLKEEVSKLESATTRTDVAQREKLEDLLSEHLMSEDNWYRFKRVFMAEYREFYDHVIQQLVGITESQLRIVLLQKIGVSNHEMGNLLGVGQESIRKAKHRLRKKYGSHYEDCFDAWTNITADQYTTQ</sequence>
<feature type="chain" id="PRO_5015705145" description="MalT-like TPR region domain-containing protein" evidence="2">
    <location>
        <begin position="21"/>
        <end position="580"/>
    </location>
</feature>
<dbReference type="OrthoDB" id="1413523at2"/>
<feature type="transmembrane region" description="Helical" evidence="1">
    <location>
        <begin position="379"/>
        <end position="398"/>
    </location>
</feature>
<dbReference type="RefSeq" id="WP_116774455.1">
    <property type="nucleotide sequence ID" value="NZ_QDKG01000001.1"/>
</dbReference>
<protein>
    <recommendedName>
        <fullName evidence="5">MalT-like TPR region domain-containing protein</fullName>
    </recommendedName>
</protein>
<proteinExistence type="predicted"/>
<dbReference type="Proteomes" id="UP000245627">
    <property type="component" value="Unassembled WGS sequence"/>
</dbReference>
<evidence type="ECO:0008006" key="5">
    <source>
        <dbReference type="Google" id="ProtNLM"/>
    </source>
</evidence>
<name>A0A2T8HMD8_9SPHI</name>